<comment type="caution">
    <text evidence="1">The sequence shown here is derived from an EMBL/GenBank/DDBJ whole genome shotgun (WGS) entry which is preliminary data.</text>
</comment>
<dbReference type="AlphaFoldDB" id="A0A822ZGP8"/>
<evidence type="ECO:0000313" key="1">
    <source>
        <dbReference type="EMBL" id="DAD42595.1"/>
    </source>
</evidence>
<sequence>MYHVWLKVGVVFAAVSFALLRLKEGNLLLLCLTPRMSLKPSVSKALSPDFIHNGWCAKYNLIYSFLFC</sequence>
<dbReference type="EMBL" id="DUZY01000006">
    <property type="protein sequence ID" value="DAD42595.1"/>
    <property type="molecule type" value="Genomic_DNA"/>
</dbReference>
<name>A0A822ZGP8_NELNU</name>
<proteinExistence type="predicted"/>
<evidence type="ECO:0000313" key="2">
    <source>
        <dbReference type="Proteomes" id="UP000607653"/>
    </source>
</evidence>
<accession>A0A822ZGP8</accession>
<dbReference type="Proteomes" id="UP000607653">
    <property type="component" value="Unassembled WGS sequence"/>
</dbReference>
<gene>
    <name evidence="1" type="ORF">HUJ06_000825</name>
</gene>
<organism evidence="1 2">
    <name type="scientific">Nelumbo nucifera</name>
    <name type="common">Sacred lotus</name>
    <dbReference type="NCBI Taxonomy" id="4432"/>
    <lineage>
        <taxon>Eukaryota</taxon>
        <taxon>Viridiplantae</taxon>
        <taxon>Streptophyta</taxon>
        <taxon>Embryophyta</taxon>
        <taxon>Tracheophyta</taxon>
        <taxon>Spermatophyta</taxon>
        <taxon>Magnoliopsida</taxon>
        <taxon>Proteales</taxon>
        <taxon>Nelumbonaceae</taxon>
        <taxon>Nelumbo</taxon>
    </lineage>
</organism>
<reference evidence="1 2" key="1">
    <citation type="journal article" date="2020" name="Mol. Biol. Evol.">
        <title>Distinct Expression and Methylation Patterns for Genes with Different Fates following a Single Whole-Genome Duplication in Flowering Plants.</title>
        <authorList>
            <person name="Shi T."/>
            <person name="Rahmani R.S."/>
            <person name="Gugger P.F."/>
            <person name="Wang M."/>
            <person name="Li H."/>
            <person name="Zhang Y."/>
            <person name="Li Z."/>
            <person name="Wang Q."/>
            <person name="Van de Peer Y."/>
            <person name="Marchal K."/>
            <person name="Chen J."/>
        </authorList>
    </citation>
    <scope>NUCLEOTIDE SEQUENCE [LARGE SCALE GENOMIC DNA]</scope>
    <source>
        <tissue evidence="1">Leaf</tissue>
    </source>
</reference>
<keyword evidence="2" id="KW-1185">Reference proteome</keyword>
<protein>
    <submittedName>
        <fullName evidence="1">Uncharacterized protein</fullName>
    </submittedName>
</protein>